<name>D8LEH8_ECTSI</name>
<dbReference type="InterPro" id="IPR014710">
    <property type="entry name" value="RmlC-like_jellyroll"/>
</dbReference>
<dbReference type="Pfam" id="PF00069">
    <property type="entry name" value="Pkinase"/>
    <property type="match status" value="1"/>
</dbReference>
<evidence type="ECO:0000313" key="12">
    <source>
        <dbReference type="EMBL" id="CBN80221.1"/>
    </source>
</evidence>
<evidence type="ECO:0000256" key="8">
    <source>
        <dbReference type="SAM" id="MobiDB-lite"/>
    </source>
</evidence>
<dbReference type="InParanoid" id="D8LEH8"/>
<evidence type="ECO:0000256" key="2">
    <source>
        <dbReference type="ARBA" id="ARBA00022535"/>
    </source>
</evidence>
<keyword evidence="2" id="KW-0140">cGMP</keyword>
<keyword evidence="13" id="KW-1185">Reference proteome</keyword>
<organism evidence="12 13">
    <name type="scientific">Ectocarpus siliculosus</name>
    <name type="common">Brown alga</name>
    <name type="synonym">Conferva siliculosa</name>
    <dbReference type="NCBI Taxonomy" id="2880"/>
    <lineage>
        <taxon>Eukaryota</taxon>
        <taxon>Sar</taxon>
        <taxon>Stramenopiles</taxon>
        <taxon>Ochrophyta</taxon>
        <taxon>PX clade</taxon>
        <taxon>Phaeophyceae</taxon>
        <taxon>Ectocarpales</taxon>
        <taxon>Ectocarpaceae</taxon>
        <taxon>Ectocarpus</taxon>
    </lineage>
</organism>
<keyword evidence="9" id="KW-1133">Transmembrane helix</keyword>
<evidence type="ECO:0000256" key="6">
    <source>
        <dbReference type="ARBA" id="ARBA00022840"/>
    </source>
</evidence>
<dbReference type="EC" id="2.7.11.1" evidence="12"/>
<dbReference type="OrthoDB" id="195514at2759"/>
<dbReference type="InterPro" id="IPR008271">
    <property type="entry name" value="Ser/Thr_kinase_AS"/>
</dbReference>
<dbReference type="InterPro" id="IPR018490">
    <property type="entry name" value="cNMP-bd_dom_sf"/>
</dbReference>
<keyword evidence="7" id="KW-0142">cGMP-binding</keyword>
<dbReference type="PROSITE" id="PS50011">
    <property type="entry name" value="PROTEIN_KINASE_DOM"/>
    <property type="match status" value="1"/>
</dbReference>
<feature type="transmembrane region" description="Helical" evidence="9">
    <location>
        <begin position="7"/>
        <end position="24"/>
    </location>
</feature>
<evidence type="ECO:0000256" key="4">
    <source>
        <dbReference type="ARBA" id="ARBA00022741"/>
    </source>
</evidence>
<evidence type="ECO:0000256" key="3">
    <source>
        <dbReference type="ARBA" id="ARBA00022679"/>
    </source>
</evidence>
<reference evidence="12 13" key="1">
    <citation type="journal article" date="2010" name="Nature">
        <title>The Ectocarpus genome and the independent evolution of multicellularity in brown algae.</title>
        <authorList>
            <person name="Cock J.M."/>
            <person name="Sterck L."/>
            <person name="Rouze P."/>
            <person name="Scornet D."/>
            <person name="Allen A.E."/>
            <person name="Amoutzias G."/>
            <person name="Anthouard V."/>
            <person name="Artiguenave F."/>
            <person name="Aury J.M."/>
            <person name="Badger J.H."/>
            <person name="Beszteri B."/>
            <person name="Billiau K."/>
            <person name="Bonnet E."/>
            <person name="Bothwell J.H."/>
            <person name="Bowler C."/>
            <person name="Boyen C."/>
            <person name="Brownlee C."/>
            <person name="Carrano C.J."/>
            <person name="Charrier B."/>
            <person name="Cho G.Y."/>
            <person name="Coelho S.M."/>
            <person name="Collen J."/>
            <person name="Corre E."/>
            <person name="Da Silva C."/>
            <person name="Delage L."/>
            <person name="Delaroque N."/>
            <person name="Dittami S.M."/>
            <person name="Doulbeau S."/>
            <person name="Elias M."/>
            <person name="Farnham G."/>
            <person name="Gachon C.M."/>
            <person name="Gschloessl B."/>
            <person name="Heesch S."/>
            <person name="Jabbari K."/>
            <person name="Jubin C."/>
            <person name="Kawai H."/>
            <person name="Kimura K."/>
            <person name="Kloareg B."/>
            <person name="Kupper F.C."/>
            <person name="Lang D."/>
            <person name="Le Bail A."/>
            <person name="Leblanc C."/>
            <person name="Lerouge P."/>
            <person name="Lohr M."/>
            <person name="Lopez P.J."/>
            <person name="Martens C."/>
            <person name="Maumus F."/>
            <person name="Michel G."/>
            <person name="Miranda-Saavedra D."/>
            <person name="Morales J."/>
            <person name="Moreau H."/>
            <person name="Motomura T."/>
            <person name="Nagasato C."/>
            <person name="Napoli C.A."/>
            <person name="Nelson D.R."/>
            <person name="Nyvall-Collen P."/>
            <person name="Peters A.F."/>
            <person name="Pommier C."/>
            <person name="Potin P."/>
            <person name="Poulain J."/>
            <person name="Quesneville H."/>
            <person name="Read B."/>
            <person name="Rensing S.A."/>
            <person name="Ritter A."/>
            <person name="Rousvoal S."/>
            <person name="Samanta M."/>
            <person name="Samson G."/>
            <person name="Schroeder D.C."/>
            <person name="Segurens B."/>
            <person name="Strittmatter M."/>
            <person name="Tonon T."/>
            <person name="Tregear J.W."/>
            <person name="Valentin K."/>
            <person name="von Dassow P."/>
            <person name="Yamagishi T."/>
            <person name="Van de Peer Y."/>
            <person name="Wincker P."/>
        </authorList>
    </citation>
    <scope>NUCLEOTIDE SEQUENCE [LARGE SCALE GENOMIC DNA]</scope>
    <source>
        <strain evidence="13">Ec32 / CCAP1310/4</strain>
    </source>
</reference>
<dbReference type="PANTHER" id="PTHR24349">
    <property type="entry name" value="SERINE/THREONINE-PROTEIN KINASE"/>
    <property type="match status" value="1"/>
</dbReference>
<keyword evidence="1" id="KW-0723">Serine/threonine-protein kinase</keyword>
<accession>D8LEH8</accession>
<keyword evidence="6" id="KW-0067">ATP-binding</keyword>
<dbReference type="FunFam" id="1.10.510.10:FF:000571">
    <property type="entry name" value="Maternal embryonic leucine zipper kinase"/>
    <property type="match status" value="1"/>
</dbReference>
<dbReference type="InterPro" id="IPR011009">
    <property type="entry name" value="Kinase-like_dom_sf"/>
</dbReference>
<evidence type="ECO:0000256" key="5">
    <source>
        <dbReference type="ARBA" id="ARBA00022777"/>
    </source>
</evidence>
<evidence type="ECO:0000259" key="11">
    <source>
        <dbReference type="PROSITE" id="PS50042"/>
    </source>
</evidence>
<feature type="region of interest" description="Disordered" evidence="8">
    <location>
        <begin position="592"/>
        <end position="615"/>
    </location>
</feature>
<dbReference type="Gene3D" id="1.10.510.10">
    <property type="entry name" value="Transferase(Phosphotransferase) domain 1"/>
    <property type="match status" value="1"/>
</dbReference>
<evidence type="ECO:0000256" key="7">
    <source>
        <dbReference type="ARBA" id="ARBA00022992"/>
    </source>
</evidence>
<dbReference type="PROSITE" id="PS50042">
    <property type="entry name" value="CNMP_BINDING_3"/>
    <property type="match status" value="1"/>
</dbReference>
<dbReference type="Gene3D" id="2.60.120.10">
    <property type="entry name" value="Jelly Rolls"/>
    <property type="match status" value="1"/>
</dbReference>
<dbReference type="SMART" id="SM00220">
    <property type="entry name" value="S_TKc"/>
    <property type="match status" value="1"/>
</dbReference>
<dbReference type="InterPro" id="IPR050205">
    <property type="entry name" value="CDPK_Ser/Thr_kinases"/>
</dbReference>
<feature type="domain" description="Cyclic nucleotide-binding" evidence="11">
    <location>
        <begin position="451"/>
        <end position="539"/>
    </location>
</feature>
<dbReference type="CDD" id="cd05117">
    <property type="entry name" value="STKc_CAMK"/>
    <property type="match status" value="1"/>
</dbReference>
<dbReference type="Gene3D" id="1.10.238.10">
    <property type="entry name" value="EF-hand"/>
    <property type="match status" value="1"/>
</dbReference>
<dbReference type="STRING" id="2880.D8LEH8"/>
<evidence type="ECO:0000256" key="1">
    <source>
        <dbReference type="ARBA" id="ARBA00022527"/>
    </source>
</evidence>
<sequence length="818" mass="88882">MDPHHYFLLRFLVFTASIFLLLFLPHSLEPLKTFVVLILHCCCCFHADPSRNLTQPNSDALLSWRPGAFGVVCAGVHKVTGEVVAVKQIPRRLMSTPRLQAEVDMLRMAGQHKNVVGFRDLFSDDNFYYIVMEFATGGELFDRLVTKGAHSEHDAASLLREVVDAVAYLHGHSIIHFDIKPENILLHDADTDDIDVRLVDFGSAFVVGATGESGPKNDSGTIAYSAPEVLRGQSVSTAADMWSLGVVLYILLSGFHPFDLEGGANDADVRRKVLARELTFESAHWSGKEGAVDLINQLLDSDPKRRPTAEAVLAHPWMQKTANLSRRPMVHAAENLRGFHRGRMQLKACLLAVMSGLASPETYGHDPKSTVGSRTGALKWMDQDRRGRKKGYLSAADLDKALKMLGENLNDREILRMMQASTGHPGTEHAPRVMYEDFMKLVPPLCPSQVFKGGATIYTEGEIDRNFYLINQGEVLLEVEGVSAKKRGRLWGRSTAQSERDGEDFVVNLETLKRGSSFGEAELLAAAEAEEGLAAAAAALKHRQNSQKTERLKSMGRATAAKQQQQQPKEPAGMLVSAAGVSSEGVKPTAIAVEKSLPARKRTPGEEYGRGPARGGGVARAVRAVCVSEEDCEVMAVPRHLFANLLDELGGVRRKLEGQAKARAARGLNRLIEENTLPGSREKLVPASTDVWPPPTPKGGGGRDLDAPDMSGISGSSGMGETRRVSRRDAPTVLLFREGSAAVTLSDGTRMKVGAGEVLVCGVPRRGIPRITKVTSDTKAKVVEVPLESFRKGGLFSSPAALDAFLRVLSVGFHDVSE</sequence>
<protein>
    <submittedName>
        <fullName evidence="12">Calcium/calmodulin-dependent protein kinase IV</fullName>
        <ecNumber evidence="12">2.7.11.1</ecNumber>
    </submittedName>
</protein>
<dbReference type="InterPro" id="IPR000719">
    <property type="entry name" value="Prot_kinase_dom"/>
</dbReference>
<feature type="domain" description="Protein kinase" evidence="10">
    <location>
        <begin position="58"/>
        <end position="318"/>
    </location>
</feature>
<keyword evidence="4" id="KW-0547">Nucleotide-binding</keyword>
<dbReference type="GO" id="GO:0030553">
    <property type="term" value="F:cGMP binding"/>
    <property type="evidence" value="ECO:0007669"/>
    <property type="project" value="UniProtKB-KW"/>
</dbReference>
<feature type="region of interest" description="Disordered" evidence="8">
    <location>
        <begin position="542"/>
        <end position="572"/>
    </location>
</feature>
<dbReference type="SUPFAM" id="SSF56112">
    <property type="entry name" value="Protein kinase-like (PK-like)"/>
    <property type="match status" value="1"/>
</dbReference>
<evidence type="ECO:0000259" key="10">
    <source>
        <dbReference type="PROSITE" id="PS50011"/>
    </source>
</evidence>
<dbReference type="SUPFAM" id="SSF51206">
    <property type="entry name" value="cAMP-binding domain-like"/>
    <property type="match status" value="1"/>
</dbReference>
<dbReference type="AlphaFoldDB" id="D8LEH8"/>
<dbReference type="InterPro" id="IPR000595">
    <property type="entry name" value="cNMP-bd_dom"/>
</dbReference>
<dbReference type="GO" id="GO:0005524">
    <property type="term" value="F:ATP binding"/>
    <property type="evidence" value="ECO:0007669"/>
    <property type="project" value="UniProtKB-KW"/>
</dbReference>
<keyword evidence="5 12" id="KW-0418">Kinase</keyword>
<keyword evidence="9" id="KW-0472">Membrane</keyword>
<dbReference type="Proteomes" id="UP000002630">
    <property type="component" value="Linkage Group LG11"/>
</dbReference>
<feature type="region of interest" description="Disordered" evidence="8">
    <location>
        <begin position="684"/>
        <end position="708"/>
    </location>
</feature>
<keyword evidence="9" id="KW-0812">Transmembrane</keyword>
<dbReference type="GO" id="GO:0004674">
    <property type="term" value="F:protein serine/threonine kinase activity"/>
    <property type="evidence" value="ECO:0007669"/>
    <property type="project" value="UniProtKB-KW"/>
</dbReference>
<dbReference type="PROSITE" id="PS00108">
    <property type="entry name" value="PROTEIN_KINASE_ST"/>
    <property type="match status" value="1"/>
</dbReference>
<keyword evidence="3 12" id="KW-0808">Transferase</keyword>
<evidence type="ECO:0000256" key="9">
    <source>
        <dbReference type="SAM" id="Phobius"/>
    </source>
</evidence>
<proteinExistence type="predicted"/>
<evidence type="ECO:0000313" key="13">
    <source>
        <dbReference type="Proteomes" id="UP000002630"/>
    </source>
</evidence>
<dbReference type="EMBL" id="FN649736">
    <property type="protein sequence ID" value="CBN80221.1"/>
    <property type="molecule type" value="Genomic_DNA"/>
</dbReference>
<gene>
    <name evidence="12" type="primary">PK</name>
    <name evidence="12" type="ORF">Esi_0131_0038</name>
</gene>
<dbReference type="EMBL" id="FN647946">
    <property type="protein sequence ID" value="CBN80221.1"/>
    <property type="molecule type" value="Genomic_DNA"/>
</dbReference>